<evidence type="ECO:0000313" key="4">
    <source>
        <dbReference type="Proteomes" id="UP001549047"/>
    </source>
</evidence>
<evidence type="ECO:0000256" key="1">
    <source>
        <dbReference type="SAM" id="Phobius"/>
    </source>
</evidence>
<dbReference type="InterPro" id="IPR036938">
    <property type="entry name" value="PAP2/HPO_sf"/>
</dbReference>
<reference evidence="3 4" key="1">
    <citation type="submission" date="2024-06" db="EMBL/GenBank/DDBJ databases">
        <title>Genomic Encyclopedia of Type Strains, Phase IV (KMG-IV): sequencing the most valuable type-strain genomes for metagenomic binning, comparative biology and taxonomic classification.</title>
        <authorList>
            <person name="Goeker M."/>
        </authorList>
    </citation>
    <scope>NUCLEOTIDE SEQUENCE [LARGE SCALE GENOMIC DNA]</scope>
    <source>
        <strain evidence="3 4">DSM 29780</strain>
    </source>
</reference>
<evidence type="ECO:0000259" key="2">
    <source>
        <dbReference type="Pfam" id="PF01569"/>
    </source>
</evidence>
<keyword evidence="1" id="KW-0812">Transmembrane</keyword>
<dbReference type="Pfam" id="PF01569">
    <property type="entry name" value="PAP2"/>
    <property type="match status" value="1"/>
</dbReference>
<feature type="domain" description="Phosphatidic acid phosphatase type 2/haloperoxidase" evidence="2">
    <location>
        <begin position="111"/>
        <end position="234"/>
    </location>
</feature>
<keyword evidence="1" id="KW-0472">Membrane</keyword>
<keyword evidence="1" id="KW-1133">Transmembrane helix</keyword>
<dbReference type="Gene3D" id="1.20.144.10">
    <property type="entry name" value="Phosphatidic acid phosphatase type 2/haloperoxidase"/>
    <property type="match status" value="1"/>
</dbReference>
<proteinExistence type="predicted"/>
<accession>A0ABV2IX79</accession>
<feature type="transmembrane region" description="Helical" evidence="1">
    <location>
        <begin position="36"/>
        <end position="58"/>
    </location>
</feature>
<dbReference type="InterPro" id="IPR000326">
    <property type="entry name" value="PAP2/HPO"/>
</dbReference>
<gene>
    <name evidence="3" type="ORF">ABID16_001391</name>
</gene>
<dbReference type="RefSeq" id="WP_354555583.1">
    <property type="nucleotide sequence ID" value="NZ_JBEPMB010000001.1"/>
</dbReference>
<evidence type="ECO:0000313" key="3">
    <source>
        <dbReference type="EMBL" id="MET3613086.1"/>
    </source>
</evidence>
<feature type="transmembrane region" description="Helical" evidence="1">
    <location>
        <begin position="186"/>
        <end position="207"/>
    </location>
</feature>
<organism evidence="3 4">
    <name type="scientific">Rhizobium aquaticum</name>
    <dbReference type="NCBI Taxonomy" id="1549636"/>
    <lineage>
        <taxon>Bacteria</taxon>
        <taxon>Pseudomonadati</taxon>
        <taxon>Pseudomonadota</taxon>
        <taxon>Alphaproteobacteria</taxon>
        <taxon>Hyphomicrobiales</taxon>
        <taxon>Rhizobiaceae</taxon>
        <taxon>Rhizobium/Agrobacterium group</taxon>
        <taxon>Rhizobium</taxon>
    </lineage>
</organism>
<feature type="transmembrane region" description="Helical" evidence="1">
    <location>
        <begin position="213"/>
        <end position="233"/>
    </location>
</feature>
<feature type="transmembrane region" description="Helical" evidence="1">
    <location>
        <begin position="12"/>
        <end position="30"/>
    </location>
</feature>
<keyword evidence="4" id="KW-1185">Reference proteome</keyword>
<name>A0ABV2IX79_9HYPH</name>
<sequence length="245" mass="26709">MQQDRPFRSFWILAGCWVALLLFFCLFPAADIGFSRLFYSTTACAPGGVAGQCGIFALGEIPLFAFIRTVLLYLPVVAAIALAASLLVPAIDRRLDWPEISRRNRLLALGAWIIDTGLVVNLILKAYSGRPRPADTSIFSGSLPFVPAGDFSGACTSNCSFISGEAASAGWLFCLLALIPPHARRFVFWPVLTLSIVTALLRVFFGRHFLSDAVLAWLSAIIVFELLAAFFGWNERNASDKRSAA</sequence>
<comment type="caution">
    <text evidence="3">The sequence shown here is derived from an EMBL/GenBank/DDBJ whole genome shotgun (WGS) entry which is preliminary data.</text>
</comment>
<protein>
    <submittedName>
        <fullName evidence="3">Membrane-associated phospholipid phosphatase</fullName>
    </submittedName>
</protein>
<dbReference type="Proteomes" id="UP001549047">
    <property type="component" value="Unassembled WGS sequence"/>
</dbReference>
<dbReference type="SUPFAM" id="SSF48317">
    <property type="entry name" value="Acid phosphatase/Vanadium-dependent haloperoxidase"/>
    <property type="match status" value="1"/>
</dbReference>
<dbReference type="EMBL" id="JBEPMB010000001">
    <property type="protein sequence ID" value="MET3613086.1"/>
    <property type="molecule type" value="Genomic_DNA"/>
</dbReference>
<feature type="transmembrane region" description="Helical" evidence="1">
    <location>
        <begin position="70"/>
        <end position="91"/>
    </location>
</feature>
<feature type="transmembrane region" description="Helical" evidence="1">
    <location>
        <begin position="106"/>
        <end position="124"/>
    </location>
</feature>